<dbReference type="Proteomes" id="UP001216674">
    <property type="component" value="Unassembled WGS sequence"/>
</dbReference>
<comment type="caution">
    <text evidence="10">The sequence shown here is derived from an EMBL/GenBank/DDBJ whole genome shotgun (WGS) entry which is preliminary data.</text>
</comment>
<feature type="transmembrane region" description="Helical" evidence="8">
    <location>
        <begin position="31"/>
        <end position="52"/>
    </location>
</feature>
<dbReference type="InterPro" id="IPR011662">
    <property type="entry name" value="Secretin/TonB_short_N"/>
</dbReference>
<reference evidence="10 11" key="1">
    <citation type="submission" date="2023-03" db="EMBL/GenBank/DDBJ databases">
        <title>Draft assemblies of triclosan tolerant bacteria isolated from returned activated sludge.</title>
        <authorList>
            <person name="Van Hamelsveld S."/>
        </authorList>
    </citation>
    <scope>NUCLEOTIDE SEQUENCE [LARGE SCALE GENOMIC DNA]</scope>
    <source>
        <strain evidence="10 11">GW210010_S58</strain>
    </source>
</reference>
<feature type="region of interest" description="Disordered" evidence="7">
    <location>
        <begin position="84"/>
        <end position="104"/>
    </location>
</feature>
<dbReference type="Gene3D" id="3.30.1150.10">
    <property type="match status" value="1"/>
</dbReference>
<evidence type="ECO:0000313" key="10">
    <source>
        <dbReference type="EMBL" id="MDF3838482.1"/>
    </source>
</evidence>
<dbReference type="SMART" id="SM00965">
    <property type="entry name" value="STN"/>
    <property type="match status" value="1"/>
</dbReference>
<name>A0ABT6B1W6_9BURK</name>
<evidence type="ECO:0000256" key="8">
    <source>
        <dbReference type="SAM" id="Phobius"/>
    </source>
</evidence>
<dbReference type="Pfam" id="PF13103">
    <property type="entry name" value="TonB_2"/>
    <property type="match status" value="1"/>
</dbReference>
<keyword evidence="11" id="KW-1185">Reference proteome</keyword>
<evidence type="ECO:0000256" key="3">
    <source>
        <dbReference type="ARBA" id="ARBA00022692"/>
    </source>
</evidence>
<dbReference type="SUPFAM" id="SSF74653">
    <property type="entry name" value="TolA/TonB C-terminal domain"/>
    <property type="match status" value="1"/>
</dbReference>
<protein>
    <submittedName>
        <fullName evidence="10">TonB family protein</fullName>
    </submittedName>
</protein>
<comment type="subcellular location">
    <subcellularLocation>
        <location evidence="1">Membrane</location>
        <topology evidence="1">Single-pass membrane protein</topology>
    </subcellularLocation>
</comment>
<keyword evidence="5 8" id="KW-0472">Membrane</keyword>
<evidence type="ECO:0000256" key="6">
    <source>
        <dbReference type="ARBA" id="ARBA00023237"/>
    </source>
</evidence>
<evidence type="ECO:0000256" key="4">
    <source>
        <dbReference type="ARBA" id="ARBA00022989"/>
    </source>
</evidence>
<keyword evidence="3 8" id="KW-0812">Transmembrane</keyword>
<organism evidence="10 11">
    <name type="scientific">Cupriavidus basilensis</name>
    <dbReference type="NCBI Taxonomy" id="68895"/>
    <lineage>
        <taxon>Bacteria</taxon>
        <taxon>Pseudomonadati</taxon>
        <taxon>Pseudomonadota</taxon>
        <taxon>Betaproteobacteria</taxon>
        <taxon>Burkholderiales</taxon>
        <taxon>Burkholderiaceae</taxon>
        <taxon>Cupriavidus</taxon>
    </lineage>
</organism>
<evidence type="ECO:0000259" key="9">
    <source>
        <dbReference type="SMART" id="SM00965"/>
    </source>
</evidence>
<gene>
    <name evidence="10" type="ORF">P3W85_36955</name>
</gene>
<dbReference type="NCBIfam" id="TIGR01352">
    <property type="entry name" value="tonB_Cterm"/>
    <property type="match status" value="1"/>
</dbReference>
<accession>A0ABT6B1W6</accession>
<evidence type="ECO:0000313" key="11">
    <source>
        <dbReference type="Proteomes" id="UP001216674"/>
    </source>
</evidence>
<keyword evidence="4 8" id="KW-1133">Transmembrane helix</keyword>
<dbReference type="Gene3D" id="3.55.50.30">
    <property type="match status" value="1"/>
</dbReference>
<sequence length="308" mass="32070">MYVLTHLLSALIRSGISLLRRSQHGNMIDNPAPLSVLALAGCLIFLGFLTAMGSVRAQLPGSVDGSAAGTFPPDSVGQGLRAADSTTFASSGGRPVAPEAGTNGHLRDFDIPAQPLAAALNRYAAVANRPALFASDMVVGRVSSDVRGRYTAEAALRILLEGTGLVAEKLDTELGQTFLLKESGTKPAVPRVGMADLFSADGYAGEVQARIVQALCADPRAVPGRYSAVLRFRVDAAGRIHSARLLGSTGDAGRDAAILRTLQRVQIEMPPPEAVMEQALTMMVLPAAPHARSNGTPPCIQDNGKGAP</sequence>
<evidence type="ECO:0000256" key="2">
    <source>
        <dbReference type="ARBA" id="ARBA00022448"/>
    </source>
</evidence>
<evidence type="ECO:0000256" key="7">
    <source>
        <dbReference type="SAM" id="MobiDB-lite"/>
    </source>
</evidence>
<proteinExistence type="predicted"/>
<keyword evidence="6" id="KW-0998">Cell outer membrane</keyword>
<dbReference type="RefSeq" id="WP_035812676.1">
    <property type="nucleotide sequence ID" value="NZ_JARJLM010000597.1"/>
</dbReference>
<evidence type="ECO:0000256" key="5">
    <source>
        <dbReference type="ARBA" id="ARBA00023136"/>
    </source>
</evidence>
<evidence type="ECO:0000256" key="1">
    <source>
        <dbReference type="ARBA" id="ARBA00004167"/>
    </source>
</evidence>
<keyword evidence="2" id="KW-0813">Transport</keyword>
<dbReference type="EMBL" id="JARJLM010000597">
    <property type="protein sequence ID" value="MDF3838482.1"/>
    <property type="molecule type" value="Genomic_DNA"/>
</dbReference>
<dbReference type="InterPro" id="IPR006260">
    <property type="entry name" value="TonB/TolA_C"/>
</dbReference>
<feature type="domain" description="Secretin/TonB short N-terminal" evidence="9">
    <location>
        <begin position="129"/>
        <end position="183"/>
    </location>
</feature>